<sequence length="486" mass="55158">MKKLAIGMRRYIRDPVAFVREVLSAEPDEWQIEALTALVDRGRLAVRAGHGVGKSAFEAWAILWFLFTRPFPKVVATAPSKQQLIDILWPELAKWMQTSSVLETYFEWQKTRIIMVQSPERWWASARTATRPDNFAGIHEEHVLIVCDEASGISDKIYEVAEGALTTPDAKLILCGNPTQLSGEFYEAFHRRRHLYHPMHVSCLDSPRVTREYIDNLKQKYGEHSQVYKVRVKGDFPDSEPDVFIPLPLVEQATMRDVCEYDERTDAQGRVIERIPLLEGQPIQLGVDPARMGGDEIVIYPRVGAYVFEPLVFHNLKTTELSGRIIQLGRDLMERWRRPDITVVIDMGAMGSGVHDEVADVVGKSTFPGQWNIVPFNFGGAGDEDCDDAATIAYKTARDKLPELHIPNDDRTIGQLTTRKYNVTWKGGKFKIESKDDYKKRHAEEGSPDRADAFVLCLYDAGINIRNEVQTVKSKPATAGLRQKRF</sequence>
<proteinExistence type="predicted"/>
<protein>
    <recommendedName>
        <fullName evidence="3">Terminase B</fullName>
    </recommendedName>
</protein>
<evidence type="ECO:0000313" key="1">
    <source>
        <dbReference type="EMBL" id="KPV42071.1"/>
    </source>
</evidence>
<dbReference type="PATRIC" id="fig|471514.4.peg.1060"/>
<dbReference type="Gene3D" id="3.30.420.240">
    <property type="match status" value="1"/>
</dbReference>
<evidence type="ECO:0000313" key="2">
    <source>
        <dbReference type="Proteomes" id="UP000050482"/>
    </source>
</evidence>
<dbReference type="STRING" id="471514.AN477_19785"/>
<gene>
    <name evidence="1" type="ORF">AN477_19785</name>
</gene>
<reference evidence="1 2" key="1">
    <citation type="submission" date="2015-09" db="EMBL/GenBank/DDBJ databases">
        <title>Draft genome sequence of Alicyclobacillus ferrooxydans DSM 22381.</title>
        <authorList>
            <person name="Hemp J."/>
        </authorList>
    </citation>
    <scope>NUCLEOTIDE SEQUENCE [LARGE SCALE GENOMIC DNA]</scope>
    <source>
        <strain evidence="1 2">TC-34</strain>
    </source>
</reference>
<dbReference type="Proteomes" id="UP000050482">
    <property type="component" value="Unassembled WGS sequence"/>
</dbReference>
<dbReference type="InterPro" id="IPR027417">
    <property type="entry name" value="P-loop_NTPase"/>
</dbReference>
<keyword evidence="2" id="KW-1185">Reference proteome</keyword>
<organism evidence="1 2">
    <name type="scientific">Alicyclobacillus ferrooxydans</name>
    <dbReference type="NCBI Taxonomy" id="471514"/>
    <lineage>
        <taxon>Bacteria</taxon>
        <taxon>Bacillati</taxon>
        <taxon>Bacillota</taxon>
        <taxon>Bacilli</taxon>
        <taxon>Bacillales</taxon>
        <taxon>Alicyclobacillaceae</taxon>
        <taxon>Alicyclobacillus</taxon>
    </lineage>
</organism>
<name>A0A0P9EHH1_9BACL</name>
<dbReference type="EMBL" id="LJCO01000085">
    <property type="protein sequence ID" value="KPV42071.1"/>
    <property type="molecule type" value="Genomic_DNA"/>
</dbReference>
<accession>A0A0P9EHH1</accession>
<dbReference type="Gene3D" id="3.40.50.300">
    <property type="entry name" value="P-loop containing nucleotide triphosphate hydrolases"/>
    <property type="match status" value="1"/>
</dbReference>
<dbReference type="AlphaFoldDB" id="A0A0P9EHH1"/>
<dbReference type="SUPFAM" id="SSF52540">
    <property type="entry name" value="P-loop containing nucleoside triphosphate hydrolases"/>
    <property type="match status" value="1"/>
</dbReference>
<evidence type="ECO:0008006" key="3">
    <source>
        <dbReference type="Google" id="ProtNLM"/>
    </source>
</evidence>
<comment type="caution">
    <text evidence="1">The sequence shown here is derived from an EMBL/GenBank/DDBJ whole genome shotgun (WGS) entry which is preliminary data.</text>
</comment>